<feature type="transmembrane region" description="Helical" evidence="1">
    <location>
        <begin position="44"/>
        <end position="67"/>
    </location>
</feature>
<protein>
    <submittedName>
        <fullName evidence="3">Secreted protein</fullName>
    </submittedName>
</protein>
<evidence type="ECO:0000313" key="2">
    <source>
        <dbReference type="Proteomes" id="UP000887569"/>
    </source>
</evidence>
<dbReference type="WBParaSite" id="PgR064_g009_t01">
    <property type="protein sequence ID" value="PgR064_g009_t01"/>
    <property type="gene ID" value="PgR064_g009"/>
</dbReference>
<dbReference type="AlphaFoldDB" id="A0A915BXK8"/>
<evidence type="ECO:0000256" key="1">
    <source>
        <dbReference type="SAM" id="Phobius"/>
    </source>
</evidence>
<keyword evidence="2" id="KW-1185">Reference proteome</keyword>
<name>A0A915BXK8_PARUN</name>
<sequence length="76" mass="8849">MYAVNSKQFNIALFTSLLHCPAPLSFPGFLFSALILLLRPLRMWYYLNVLPIMCVCMLNSTPFCYIYSFGIRNFIK</sequence>
<feature type="transmembrane region" description="Helical" evidence="1">
    <location>
        <begin position="12"/>
        <end position="38"/>
    </location>
</feature>
<evidence type="ECO:0000313" key="3">
    <source>
        <dbReference type="WBParaSite" id="PgR064_g009_t01"/>
    </source>
</evidence>
<proteinExistence type="predicted"/>
<accession>A0A915BXK8</accession>
<keyword evidence="1" id="KW-1133">Transmembrane helix</keyword>
<keyword evidence="1" id="KW-0472">Membrane</keyword>
<keyword evidence="1" id="KW-0812">Transmembrane</keyword>
<dbReference type="Proteomes" id="UP000887569">
    <property type="component" value="Unplaced"/>
</dbReference>
<reference evidence="3" key="1">
    <citation type="submission" date="2022-11" db="UniProtKB">
        <authorList>
            <consortium name="WormBaseParasite"/>
        </authorList>
    </citation>
    <scope>IDENTIFICATION</scope>
</reference>
<organism evidence="2 3">
    <name type="scientific">Parascaris univalens</name>
    <name type="common">Nematode worm</name>
    <dbReference type="NCBI Taxonomy" id="6257"/>
    <lineage>
        <taxon>Eukaryota</taxon>
        <taxon>Metazoa</taxon>
        <taxon>Ecdysozoa</taxon>
        <taxon>Nematoda</taxon>
        <taxon>Chromadorea</taxon>
        <taxon>Rhabditida</taxon>
        <taxon>Spirurina</taxon>
        <taxon>Ascaridomorpha</taxon>
        <taxon>Ascaridoidea</taxon>
        <taxon>Ascarididae</taxon>
        <taxon>Parascaris</taxon>
    </lineage>
</organism>